<keyword evidence="2" id="KW-1185">Reference proteome</keyword>
<evidence type="ECO:0000313" key="1">
    <source>
        <dbReference type="EMBL" id="EUC37354.1"/>
    </source>
</evidence>
<dbReference type="RefSeq" id="XP_007708394.1">
    <property type="nucleotide sequence ID" value="XM_007710204.1"/>
</dbReference>
<accession>W6YPB5</accession>
<organism evidence="1 2">
    <name type="scientific">Cochliobolus carbonum (strain 26-R-13)</name>
    <name type="common">Maize leaf spot fungus</name>
    <name type="synonym">Bipolaris zeicola</name>
    <dbReference type="NCBI Taxonomy" id="930089"/>
    <lineage>
        <taxon>Eukaryota</taxon>
        <taxon>Fungi</taxon>
        <taxon>Dikarya</taxon>
        <taxon>Ascomycota</taxon>
        <taxon>Pezizomycotina</taxon>
        <taxon>Dothideomycetes</taxon>
        <taxon>Pleosporomycetidae</taxon>
        <taxon>Pleosporales</taxon>
        <taxon>Pleosporineae</taxon>
        <taxon>Pleosporaceae</taxon>
        <taxon>Bipolaris</taxon>
    </lineage>
</organism>
<reference evidence="1 2" key="1">
    <citation type="journal article" date="2013" name="PLoS Genet.">
        <title>Comparative genome structure, secondary metabolite, and effector coding capacity across Cochliobolus pathogens.</title>
        <authorList>
            <person name="Condon B.J."/>
            <person name="Leng Y."/>
            <person name="Wu D."/>
            <person name="Bushley K.E."/>
            <person name="Ohm R.A."/>
            <person name="Otillar R."/>
            <person name="Martin J."/>
            <person name="Schackwitz W."/>
            <person name="Grimwood J."/>
            <person name="MohdZainudin N."/>
            <person name="Xue C."/>
            <person name="Wang R."/>
            <person name="Manning V.A."/>
            <person name="Dhillon B."/>
            <person name="Tu Z.J."/>
            <person name="Steffenson B.J."/>
            <person name="Salamov A."/>
            <person name="Sun H."/>
            <person name="Lowry S."/>
            <person name="LaButti K."/>
            <person name="Han J."/>
            <person name="Copeland A."/>
            <person name="Lindquist E."/>
            <person name="Barry K."/>
            <person name="Schmutz J."/>
            <person name="Baker S.E."/>
            <person name="Ciuffetti L.M."/>
            <person name="Grigoriev I.V."/>
            <person name="Zhong S."/>
            <person name="Turgeon B.G."/>
        </authorList>
    </citation>
    <scope>NUCLEOTIDE SEQUENCE [LARGE SCALE GENOMIC DNA]</scope>
    <source>
        <strain evidence="1 2">26-R-13</strain>
    </source>
</reference>
<dbReference type="EMBL" id="KI964552">
    <property type="protein sequence ID" value="EUC37354.1"/>
    <property type="molecule type" value="Genomic_DNA"/>
</dbReference>
<dbReference type="AlphaFoldDB" id="W6YPB5"/>
<gene>
    <name evidence="1" type="ORF">COCCADRAFT_85812</name>
</gene>
<dbReference type="Proteomes" id="UP000053841">
    <property type="component" value="Unassembled WGS sequence"/>
</dbReference>
<sequence>MTCTTRRLSFRRKRYFSIGQIRLFVSMSSRDRPTVAHCDQNFVRQCFWTSRQAVVARRFTAVHVTRYCHSFPAECLRGRLHML</sequence>
<proteinExistence type="predicted"/>
<evidence type="ECO:0000313" key="2">
    <source>
        <dbReference type="Proteomes" id="UP000053841"/>
    </source>
</evidence>
<dbReference type="HOGENOM" id="CLU_2542247_0_0_1"/>
<dbReference type="GeneID" id="19152024"/>
<name>W6YPB5_COCC2</name>
<dbReference type="KEGG" id="bze:COCCADRAFT_85812"/>
<protein>
    <submittedName>
        <fullName evidence="1">Uncharacterized protein</fullName>
    </submittedName>
</protein>